<dbReference type="PROSITE" id="PS00059">
    <property type="entry name" value="ADH_ZINC"/>
    <property type="match status" value="1"/>
</dbReference>
<dbReference type="RefSeq" id="WP_212530939.1">
    <property type="nucleotide sequence ID" value="NZ_JAGSOG010000143.1"/>
</dbReference>
<evidence type="ECO:0000256" key="6">
    <source>
        <dbReference type="RuleBase" id="RU361277"/>
    </source>
</evidence>
<dbReference type="InterPro" id="IPR020843">
    <property type="entry name" value="ER"/>
</dbReference>
<reference evidence="8" key="1">
    <citation type="submission" date="2021-04" db="EMBL/GenBank/DDBJ databases">
        <title>Genome based classification of Actinospica acidithermotolerans sp. nov., an actinobacterium isolated from an Indonesian hot spring.</title>
        <authorList>
            <person name="Kusuma A.B."/>
            <person name="Putra K.E."/>
            <person name="Nafisah S."/>
            <person name="Loh J."/>
            <person name="Nouioui I."/>
            <person name="Goodfellow M."/>
        </authorList>
    </citation>
    <scope>NUCLEOTIDE SEQUENCE</scope>
    <source>
        <strain evidence="8">CSCA 57</strain>
    </source>
</reference>
<evidence type="ECO:0000256" key="2">
    <source>
        <dbReference type="ARBA" id="ARBA00008072"/>
    </source>
</evidence>
<proteinExistence type="inferred from homology"/>
<dbReference type="InterPro" id="IPR013154">
    <property type="entry name" value="ADH-like_N"/>
</dbReference>
<dbReference type="Gene3D" id="3.40.50.720">
    <property type="entry name" value="NAD(P)-binding Rossmann-like Domain"/>
    <property type="match status" value="1"/>
</dbReference>
<keyword evidence="4 6" id="KW-0862">Zinc</keyword>
<comment type="cofactor">
    <cofactor evidence="1 6">
        <name>Zn(2+)</name>
        <dbReference type="ChEBI" id="CHEBI:29105"/>
    </cofactor>
</comment>
<dbReference type="Proteomes" id="UP000675781">
    <property type="component" value="Unassembled WGS sequence"/>
</dbReference>
<protein>
    <submittedName>
        <fullName evidence="8">Zinc-binding dehydrogenase</fullName>
    </submittedName>
</protein>
<dbReference type="SUPFAM" id="SSF51735">
    <property type="entry name" value="NAD(P)-binding Rossmann-fold domains"/>
    <property type="match status" value="1"/>
</dbReference>
<dbReference type="Pfam" id="PF08240">
    <property type="entry name" value="ADH_N"/>
    <property type="match status" value="1"/>
</dbReference>
<dbReference type="PANTHER" id="PTHR43350:SF19">
    <property type="entry name" value="D-GULOSIDE 3-DEHYDROGENASE"/>
    <property type="match status" value="1"/>
</dbReference>
<comment type="similarity">
    <text evidence="2 6">Belongs to the zinc-containing alcohol dehydrogenase family.</text>
</comment>
<dbReference type="EMBL" id="JAGSOG010000143">
    <property type="protein sequence ID" value="MBR7836461.1"/>
    <property type="molecule type" value="Genomic_DNA"/>
</dbReference>
<evidence type="ECO:0000259" key="7">
    <source>
        <dbReference type="SMART" id="SM00829"/>
    </source>
</evidence>
<dbReference type="InterPro" id="IPR036291">
    <property type="entry name" value="NAD(P)-bd_dom_sf"/>
</dbReference>
<name>A0A941ESE7_9ACTN</name>
<feature type="domain" description="Enoyl reductase (ER)" evidence="7">
    <location>
        <begin position="10"/>
        <end position="357"/>
    </location>
</feature>
<gene>
    <name evidence="8" type="ORF">KDL01_24500</name>
</gene>
<dbReference type="AlphaFoldDB" id="A0A941ESE7"/>
<evidence type="ECO:0000256" key="1">
    <source>
        <dbReference type="ARBA" id="ARBA00001947"/>
    </source>
</evidence>
<dbReference type="SUPFAM" id="SSF50129">
    <property type="entry name" value="GroES-like"/>
    <property type="match status" value="2"/>
</dbReference>
<dbReference type="InterPro" id="IPR013149">
    <property type="entry name" value="ADH-like_C"/>
</dbReference>
<accession>A0A941ESE7</accession>
<dbReference type="InterPro" id="IPR011032">
    <property type="entry name" value="GroES-like_sf"/>
</dbReference>
<dbReference type="FunFam" id="3.40.50.720:FF:000003">
    <property type="entry name" value="S-(hydroxymethyl)glutathione dehydrogenase"/>
    <property type="match status" value="1"/>
</dbReference>
<dbReference type="Gene3D" id="3.90.180.10">
    <property type="entry name" value="Medium-chain alcohol dehydrogenases, catalytic domain"/>
    <property type="match status" value="1"/>
</dbReference>
<evidence type="ECO:0000256" key="4">
    <source>
        <dbReference type="ARBA" id="ARBA00022833"/>
    </source>
</evidence>
<dbReference type="GO" id="GO:0008270">
    <property type="term" value="F:zinc ion binding"/>
    <property type="evidence" value="ECO:0007669"/>
    <property type="project" value="InterPro"/>
</dbReference>
<dbReference type="InterPro" id="IPR002328">
    <property type="entry name" value="ADH_Zn_CS"/>
</dbReference>
<evidence type="ECO:0000313" key="9">
    <source>
        <dbReference type="Proteomes" id="UP000675781"/>
    </source>
</evidence>
<organism evidence="8 9">
    <name type="scientific">Actinospica durhamensis</name>
    <dbReference type="NCBI Taxonomy" id="1508375"/>
    <lineage>
        <taxon>Bacteria</taxon>
        <taxon>Bacillati</taxon>
        <taxon>Actinomycetota</taxon>
        <taxon>Actinomycetes</taxon>
        <taxon>Catenulisporales</taxon>
        <taxon>Actinospicaceae</taxon>
        <taxon>Actinospica</taxon>
    </lineage>
</organism>
<evidence type="ECO:0000313" key="8">
    <source>
        <dbReference type="EMBL" id="MBR7836461.1"/>
    </source>
</evidence>
<keyword evidence="9" id="KW-1185">Reference proteome</keyword>
<dbReference type="PANTHER" id="PTHR43350">
    <property type="entry name" value="NAD-DEPENDENT ALCOHOL DEHYDROGENASE"/>
    <property type="match status" value="1"/>
</dbReference>
<comment type="caution">
    <text evidence="8">The sequence shown here is derived from an EMBL/GenBank/DDBJ whole genome shotgun (WGS) entry which is preliminary data.</text>
</comment>
<evidence type="ECO:0000256" key="3">
    <source>
        <dbReference type="ARBA" id="ARBA00022723"/>
    </source>
</evidence>
<keyword evidence="5" id="KW-0560">Oxidoreductase</keyword>
<evidence type="ECO:0000256" key="5">
    <source>
        <dbReference type="ARBA" id="ARBA00023002"/>
    </source>
</evidence>
<sequence length="359" mass="38290">MRAAMVRTTGQERAEVLEGFTTRPLGPEDVRVRIRASGVCHSDLSAMNGVLANRRPFVLGHEGAGEVLEVGRDVRAVRVGEHVTVCWVPPCGHCAFCLRGEGNLCTEVFVPAAQSPNFLLDGEPVYGMCGTGTLAEEVVLPWQCAVPVPADVPFDVAALIGCGVTTGVGAVFNTARVHPGATVAVIGCGGVGVSVIQGARIAGAAEILAVDPSADKRELVGRFGATRTAAPDEVRTLMKELTGRQGFDYVFECVGRGALVRQAYELARRGGSVVVVGAGSRDDKVEFTMNELFYDNKRILPTMYGGGDVRVEYDRLIRLWRAGRLDLASMVTARLPLERVDEALDLLRSGAAVRTVIEL</sequence>
<keyword evidence="3 6" id="KW-0479">Metal-binding</keyword>
<dbReference type="SMART" id="SM00829">
    <property type="entry name" value="PKS_ER"/>
    <property type="match status" value="1"/>
</dbReference>
<dbReference type="GO" id="GO:0016491">
    <property type="term" value="F:oxidoreductase activity"/>
    <property type="evidence" value="ECO:0007669"/>
    <property type="project" value="UniProtKB-KW"/>
</dbReference>
<dbReference type="Pfam" id="PF00107">
    <property type="entry name" value="ADH_zinc_N"/>
    <property type="match status" value="1"/>
</dbReference>